<keyword evidence="4" id="KW-0539">Nucleus</keyword>
<dbReference type="Pfam" id="PF08625">
    <property type="entry name" value="Utp13"/>
    <property type="match status" value="1"/>
</dbReference>
<evidence type="ECO:0000256" key="2">
    <source>
        <dbReference type="ARBA" id="ARBA00022574"/>
    </source>
</evidence>
<sequence length="252" mass="28254">MPILSDTDLYLPIAGNAQQPIELGELHRLPLAPYRYNEDRSPKPPTAFTRTPSINARSSLRSKRRTCHLRCLSIGIVSIQVVYIVSTSRVTSFFHADSVVTFWEDCTEEQEAEKEAKRAELALKEQDFLNYVSLNDYKRAIELALAMEQLGRLLSLFKNIRSAAGQTPQFLSSFTGHPSVDAVIRSISGSDLAKLLQYVRDWNTNAKTSAVAQTILFAIFKSRSADDIAKAFSSELREDITNGRTPSPRKSR</sequence>
<dbReference type="GO" id="GO:0000480">
    <property type="term" value="P:endonucleolytic cleavage in 5'-ETS of tricistronic rRNA transcript (SSU-rRNA, 5.8S rRNA, LSU-rRNA)"/>
    <property type="evidence" value="ECO:0007669"/>
    <property type="project" value="TreeGrafter"/>
</dbReference>
<name>A0A0C2WMF0_AMAMK</name>
<comment type="subcellular location">
    <subcellularLocation>
        <location evidence="1">Nucleus</location>
        <location evidence="1">Nucleolus</location>
    </subcellularLocation>
</comment>
<dbReference type="InParanoid" id="A0A0C2WMF0"/>
<gene>
    <name evidence="6" type="ORF">M378DRAFT_16289</name>
</gene>
<dbReference type="GO" id="GO:0034511">
    <property type="term" value="F:U3 snoRNA binding"/>
    <property type="evidence" value="ECO:0007669"/>
    <property type="project" value="TreeGrafter"/>
</dbReference>
<evidence type="ECO:0000313" key="6">
    <source>
        <dbReference type="EMBL" id="KIL57378.1"/>
    </source>
</evidence>
<dbReference type="HOGENOM" id="CLU_1102536_0_0_1"/>
<reference evidence="6 7" key="1">
    <citation type="submission" date="2014-04" db="EMBL/GenBank/DDBJ databases">
        <title>Evolutionary Origins and Diversification of the Mycorrhizal Mutualists.</title>
        <authorList>
            <consortium name="DOE Joint Genome Institute"/>
            <consortium name="Mycorrhizal Genomics Consortium"/>
            <person name="Kohler A."/>
            <person name="Kuo A."/>
            <person name="Nagy L.G."/>
            <person name="Floudas D."/>
            <person name="Copeland A."/>
            <person name="Barry K.W."/>
            <person name="Cichocki N."/>
            <person name="Veneault-Fourrey C."/>
            <person name="LaButti K."/>
            <person name="Lindquist E.A."/>
            <person name="Lipzen A."/>
            <person name="Lundell T."/>
            <person name="Morin E."/>
            <person name="Murat C."/>
            <person name="Riley R."/>
            <person name="Ohm R."/>
            <person name="Sun H."/>
            <person name="Tunlid A."/>
            <person name="Henrissat B."/>
            <person name="Grigoriev I.V."/>
            <person name="Hibbett D.S."/>
            <person name="Martin F."/>
        </authorList>
    </citation>
    <scope>NUCLEOTIDE SEQUENCE [LARGE SCALE GENOMIC DNA]</scope>
    <source>
        <strain evidence="6 7">Koide BX008</strain>
    </source>
</reference>
<protein>
    <recommendedName>
        <fullName evidence="5">U3 small nucleolar RNA-associated protein 13 C-terminal domain-containing protein</fullName>
    </recommendedName>
</protein>
<dbReference type="PANTHER" id="PTHR19854">
    <property type="entry name" value="TRANSDUCIN BETA-LIKE 3"/>
    <property type="match status" value="1"/>
</dbReference>
<dbReference type="GO" id="GO:0032040">
    <property type="term" value="C:small-subunit processome"/>
    <property type="evidence" value="ECO:0007669"/>
    <property type="project" value="InterPro"/>
</dbReference>
<evidence type="ECO:0000256" key="4">
    <source>
        <dbReference type="ARBA" id="ARBA00023242"/>
    </source>
</evidence>
<dbReference type="EMBL" id="KN818372">
    <property type="protein sequence ID" value="KIL57378.1"/>
    <property type="molecule type" value="Genomic_DNA"/>
</dbReference>
<dbReference type="GO" id="GO:0030686">
    <property type="term" value="C:90S preribosome"/>
    <property type="evidence" value="ECO:0007669"/>
    <property type="project" value="TreeGrafter"/>
</dbReference>
<dbReference type="STRING" id="946122.A0A0C2WMF0"/>
<organism evidence="6 7">
    <name type="scientific">Amanita muscaria (strain Koide BX008)</name>
    <dbReference type="NCBI Taxonomy" id="946122"/>
    <lineage>
        <taxon>Eukaryota</taxon>
        <taxon>Fungi</taxon>
        <taxon>Dikarya</taxon>
        <taxon>Basidiomycota</taxon>
        <taxon>Agaricomycotina</taxon>
        <taxon>Agaricomycetes</taxon>
        <taxon>Agaricomycetidae</taxon>
        <taxon>Agaricales</taxon>
        <taxon>Pluteineae</taxon>
        <taxon>Amanitaceae</taxon>
        <taxon>Amanita</taxon>
    </lineage>
</organism>
<keyword evidence="3" id="KW-0677">Repeat</keyword>
<dbReference type="PANTHER" id="PTHR19854:SF15">
    <property type="entry name" value="TRANSDUCIN BETA-LIKE PROTEIN 3"/>
    <property type="match status" value="1"/>
</dbReference>
<keyword evidence="2" id="KW-0853">WD repeat</keyword>
<proteinExistence type="predicted"/>
<dbReference type="InterPro" id="IPR013934">
    <property type="entry name" value="Utp13_C"/>
</dbReference>
<dbReference type="OrthoDB" id="5414888at2759"/>
<accession>A0A0C2WMF0</accession>
<evidence type="ECO:0000256" key="3">
    <source>
        <dbReference type="ARBA" id="ARBA00022737"/>
    </source>
</evidence>
<keyword evidence="7" id="KW-1185">Reference proteome</keyword>
<dbReference type="Proteomes" id="UP000054549">
    <property type="component" value="Unassembled WGS sequence"/>
</dbReference>
<feature type="domain" description="U3 small nucleolar RNA-associated protein 13 C-terminal" evidence="5">
    <location>
        <begin position="125"/>
        <end position="232"/>
    </location>
</feature>
<evidence type="ECO:0000313" key="7">
    <source>
        <dbReference type="Proteomes" id="UP000054549"/>
    </source>
</evidence>
<evidence type="ECO:0000259" key="5">
    <source>
        <dbReference type="Pfam" id="PF08625"/>
    </source>
</evidence>
<dbReference type="AlphaFoldDB" id="A0A0C2WMF0"/>
<dbReference type="GO" id="GO:0000472">
    <property type="term" value="P:endonucleolytic cleavage to generate mature 5'-end of SSU-rRNA from (SSU-rRNA, 5.8S rRNA, LSU-rRNA)"/>
    <property type="evidence" value="ECO:0007669"/>
    <property type="project" value="TreeGrafter"/>
</dbReference>
<evidence type="ECO:0000256" key="1">
    <source>
        <dbReference type="ARBA" id="ARBA00004604"/>
    </source>
</evidence>